<gene>
    <name evidence="3" type="ORF">Ec60</name>
</gene>
<feature type="compositionally biased region" description="Basic and acidic residues" evidence="1">
    <location>
        <begin position="409"/>
        <end position="422"/>
    </location>
</feature>
<accession>A0A2P0W9Y5</accession>
<protein>
    <submittedName>
        <fullName evidence="3">Portal protein</fullName>
    </submittedName>
</protein>
<feature type="region of interest" description="Disordered" evidence="1">
    <location>
        <begin position="393"/>
        <end position="428"/>
    </location>
</feature>
<dbReference type="OrthoDB" id="2472at10239"/>
<evidence type="ECO:0000259" key="2">
    <source>
        <dbReference type="Pfam" id="PF06381"/>
    </source>
</evidence>
<dbReference type="EMBL" id="MG732930">
    <property type="protein sequence ID" value="AUV57174.1"/>
    <property type="molecule type" value="Genomic_DNA"/>
</dbReference>
<name>A0A2P0W9Y5_9CAUD</name>
<reference evidence="3 4" key="1">
    <citation type="submission" date="2017-12" db="EMBL/GenBank/DDBJ databases">
        <title>Genomic analysis of a novel phage Ec_L1 lytic to Enterobacter cloacae.</title>
        <authorList>
            <person name="Li Z."/>
            <person name="Ren H."/>
            <person name="Xu Y."/>
        </authorList>
    </citation>
    <scope>NUCLEOTIDE SEQUENCE [LARGE SCALE GENOMIC DNA]</scope>
</reference>
<proteinExistence type="predicted"/>
<organism evidence="3 4">
    <name type="scientific">Enterobacter phage Ec_L1</name>
    <dbReference type="NCBI Taxonomy" id="2070180"/>
    <lineage>
        <taxon>Viruses</taxon>
        <taxon>Duplodnaviria</taxon>
        <taxon>Heunggongvirae</taxon>
        <taxon>Uroviricota</taxon>
        <taxon>Caudoviricetes</taxon>
        <taxon>Drexlerviridae</taxon>
        <taxon>Eclunavirus</taxon>
        <taxon>Eclunavirus EcL1</taxon>
    </lineage>
</organism>
<feature type="domain" description="Anti-CBASS protein Acb1-like N-terminal" evidence="2">
    <location>
        <begin position="38"/>
        <end position="375"/>
    </location>
</feature>
<dbReference type="InterPro" id="IPR024459">
    <property type="entry name" value="Acb1-like_N"/>
</dbReference>
<evidence type="ECO:0000256" key="1">
    <source>
        <dbReference type="SAM" id="MobiDB-lite"/>
    </source>
</evidence>
<evidence type="ECO:0000313" key="3">
    <source>
        <dbReference type="EMBL" id="AUV57174.1"/>
    </source>
</evidence>
<dbReference type="Proteomes" id="UP000241856">
    <property type="component" value="Segment"/>
</dbReference>
<dbReference type="Pfam" id="PF06381">
    <property type="entry name" value="Phage_portal_3"/>
    <property type="match status" value="1"/>
</dbReference>
<sequence>MKKVKSDGYNQVFGSDDGSEGCGIVSFLGTGTTAQDPLVAFYYENNIARRIVDVIPEEMVAPGFKVNGISDNDAFQSEWTAKKLDAQIIDALCWSRLFGGAAILAMVNDRRSLKSAVGQGALESVRVYDKTQIEIAEKEKNPRNVRFGLPKMYTIKPEEGLEFDVHYSRLHILDGDRIPNKLRKDLNGWGVSVLSPDLVKAIKDYSNCHFLATELLKRKQQTVWKAKDLAALCDDNDGMYAARLRLAQVSENSGVGKPVGIDADDEEYNILNSDITGVPEFMVMKMDRIVELCGIHEIIIKNKNTGGVSASQNTALQTFYKLIERKRKDDLQPILEFLLGFLLNTEEWSVEFEPLSIPSDSEKAKILKDNAESVSKLVTDQVMDTEEARETLDNMNLGLKFKTGSPKLPSREEVKKQQAQEKENEDNS</sequence>
<keyword evidence="4" id="KW-1185">Reference proteome</keyword>
<evidence type="ECO:0000313" key="4">
    <source>
        <dbReference type="Proteomes" id="UP000241856"/>
    </source>
</evidence>